<dbReference type="InterPro" id="IPR036416">
    <property type="entry name" value="Pept_tRNA_hydro_sf"/>
</dbReference>
<organism evidence="1 2">
    <name type="scientific">Malus baccata</name>
    <name type="common">Siberian crab apple</name>
    <name type="synonym">Pyrus baccata</name>
    <dbReference type="NCBI Taxonomy" id="106549"/>
    <lineage>
        <taxon>Eukaryota</taxon>
        <taxon>Viridiplantae</taxon>
        <taxon>Streptophyta</taxon>
        <taxon>Embryophyta</taxon>
        <taxon>Tracheophyta</taxon>
        <taxon>Spermatophyta</taxon>
        <taxon>Magnoliopsida</taxon>
        <taxon>eudicotyledons</taxon>
        <taxon>Gunneridae</taxon>
        <taxon>Pentapetalae</taxon>
        <taxon>rosids</taxon>
        <taxon>fabids</taxon>
        <taxon>Rosales</taxon>
        <taxon>Rosaceae</taxon>
        <taxon>Amygdaloideae</taxon>
        <taxon>Maleae</taxon>
        <taxon>Malus</taxon>
    </lineage>
</organism>
<evidence type="ECO:0000313" key="1">
    <source>
        <dbReference type="EMBL" id="TQD69105.1"/>
    </source>
</evidence>
<dbReference type="Gene3D" id="3.40.50.1470">
    <property type="entry name" value="Peptidyl-tRNA hydrolase"/>
    <property type="match status" value="1"/>
</dbReference>
<sequence>MDPINFVLRPFTKQEQQELNFTFQEGVEAVRILLLEGFNKSATFVNSAKPLEQCG</sequence>
<proteinExistence type="predicted"/>
<comment type="caution">
    <text evidence="1">The sequence shown here is derived from an EMBL/GenBank/DDBJ whole genome shotgun (WGS) entry which is preliminary data.</text>
</comment>
<dbReference type="AlphaFoldDB" id="A0A540K4F9"/>
<dbReference type="EMBL" id="VIEB01004969">
    <property type="protein sequence ID" value="TQD69105.1"/>
    <property type="molecule type" value="Genomic_DNA"/>
</dbReference>
<dbReference type="Proteomes" id="UP000315295">
    <property type="component" value="Unassembled WGS sequence"/>
</dbReference>
<gene>
    <name evidence="1" type="ORF">C1H46_045362</name>
</gene>
<dbReference type="STRING" id="106549.A0A540K4F9"/>
<keyword evidence="2" id="KW-1185">Reference proteome</keyword>
<dbReference type="SUPFAM" id="SSF53178">
    <property type="entry name" value="Peptidyl-tRNA hydrolase-like"/>
    <property type="match status" value="1"/>
</dbReference>
<reference evidence="1 2" key="1">
    <citation type="journal article" date="2019" name="G3 (Bethesda)">
        <title>Sequencing of a Wild Apple (Malus baccata) Genome Unravels the Differences Between Cultivated and Wild Apple Species Regarding Disease Resistance and Cold Tolerance.</title>
        <authorList>
            <person name="Chen X."/>
        </authorList>
    </citation>
    <scope>NUCLEOTIDE SEQUENCE [LARGE SCALE GENOMIC DNA]</scope>
    <source>
        <strain evidence="2">cv. Shandingzi</strain>
        <tissue evidence="1">Leaves</tissue>
    </source>
</reference>
<dbReference type="GO" id="GO:0004045">
    <property type="term" value="F:peptidyl-tRNA hydrolase activity"/>
    <property type="evidence" value="ECO:0007669"/>
    <property type="project" value="InterPro"/>
</dbReference>
<name>A0A540K4F9_MALBA</name>
<evidence type="ECO:0000313" key="2">
    <source>
        <dbReference type="Proteomes" id="UP000315295"/>
    </source>
</evidence>
<accession>A0A540K4F9</accession>
<protein>
    <submittedName>
        <fullName evidence="1">Uncharacterized protein</fullName>
    </submittedName>
</protein>